<comment type="subcellular location">
    <subcellularLocation>
        <location evidence="9">Cytoplasm</location>
    </subcellularLocation>
</comment>
<dbReference type="GO" id="GO:0005737">
    <property type="term" value="C:cytoplasm"/>
    <property type="evidence" value="ECO:0007669"/>
    <property type="project" value="UniProtKB-SubCell"/>
</dbReference>
<dbReference type="GO" id="GO:0006307">
    <property type="term" value="P:DNA alkylation repair"/>
    <property type="evidence" value="ECO:0007669"/>
    <property type="project" value="UniProtKB-UniRule"/>
</dbReference>
<dbReference type="Proteomes" id="UP000253782">
    <property type="component" value="Unassembled WGS sequence"/>
</dbReference>
<dbReference type="CDD" id="cd06445">
    <property type="entry name" value="ATase"/>
    <property type="match status" value="1"/>
</dbReference>
<dbReference type="InterPro" id="IPR014048">
    <property type="entry name" value="MethylDNA_cys_MeTrfase_DNA-bd"/>
</dbReference>
<evidence type="ECO:0000313" key="13">
    <source>
        <dbReference type="Proteomes" id="UP000253782"/>
    </source>
</evidence>
<comment type="catalytic activity">
    <reaction evidence="8 9">
        <text>a 6-O-methyl-2'-deoxyguanosine in DNA + L-cysteinyl-[protein] = S-methyl-L-cysteinyl-[protein] + a 2'-deoxyguanosine in DNA</text>
        <dbReference type="Rhea" id="RHEA:24000"/>
        <dbReference type="Rhea" id="RHEA-COMP:10131"/>
        <dbReference type="Rhea" id="RHEA-COMP:10132"/>
        <dbReference type="Rhea" id="RHEA-COMP:11367"/>
        <dbReference type="Rhea" id="RHEA-COMP:11368"/>
        <dbReference type="ChEBI" id="CHEBI:29950"/>
        <dbReference type="ChEBI" id="CHEBI:82612"/>
        <dbReference type="ChEBI" id="CHEBI:85445"/>
        <dbReference type="ChEBI" id="CHEBI:85448"/>
        <dbReference type="EC" id="2.1.1.63"/>
    </reaction>
</comment>
<dbReference type="Pfam" id="PF02870">
    <property type="entry name" value="Methyltransf_1N"/>
    <property type="match status" value="1"/>
</dbReference>
<keyword evidence="7 9" id="KW-0234">DNA repair</keyword>
<reference evidence="12 13" key="1">
    <citation type="submission" date="2018-07" db="EMBL/GenBank/DDBJ databases">
        <title>Dyella tabacisoli L4-6T, whole genome shotgun sequence.</title>
        <authorList>
            <person name="Zhou X.-K."/>
            <person name="Li W.-J."/>
            <person name="Duan Y.-Q."/>
        </authorList>
    </citation>
    <scope>NUCLEOTIDE SEQUENCE [LARGE SCALE GENOMIC DNA]</scope>
    <source>
        <strain evidence="12 13">L4-6</strain>
    </source>
</reference>
<keyword evidence="5 9" id="KW-0808">Transferase</keyword>
<accession>A0A369UST3</accession>
<keyword evidence="3 9" id="KW-0963">Cytoplasm</keyword>
<evidence type="ECO:0000256" key="1">
    <source>
        <dbReference type="ARBA" id="ARBA00001286"/>
    </source>
</evidence>
<feature type="domain" description="Methylated-DNA-[protein]-cysteine S-methyltransferase DNA binding" evidence="10">
    <location>
        <begin position="94"/>
        <end position="173"/>
    </location>
</feature>
<dbReference type="InterPro" id="IPR036631">
    <property type="entry name" value="MGMT_N_sf"/>
</dbReference>
<keyword evidence="13" id="KW-1185">Reference proteome</keyword>
<evidence type="ECO:0000256" key="8">
    <source>
        <dbReference type="ARBA" id="ARBA00049348"/>
    </source>
</evidence>
<keyword evidence="4 9" id="KW-0489">Methyltransferase</keyword>
<evidence type="ECO:0000259" key="11">
    <source>
        <dbReference type="Pfam" id="PF02870"/>
    </source>
</evidence>
<dbReference type="InterPro" id="IPR023546">
    <property type="entry name" value="MGMT"/>
</dbReference>
<evidence type="ECO:0000256" key="7">
    <source>
        <dbReference type="ARBA" id="ARBA00023204"/>
    </source>
</evidence>
<dbReference type="OrthoDB" id="9802228at2"/>
<name>A0A369UST3_9GAMM</name>
<organism evidence="12 13">
    <name type="scientific">Dyella tabacisoli</name>
    <dbReference type="NCBI Taxonomy" id="2282381"/>
    <lineage>
        <taxon>Bacteria</taxon>
        <taxon>Pseudomonadati</taxon>
        <taxon>Pseudomonadota</taxon>
        <taxon>Gammaproteobacteria</taxon>
        <taxon>Lysobacterales</taxon>
        <taxon>Rhodanobacteraceae</taxon>
        <taxon>Dyella</taxon>
    </lineage>
</organism>
<comment type="similarity">
    <text evidence="2 9">Belongs to the MGMT family.</text>
</comment>
<evidence type="ECO:0000256" key="6">
    <source>
        <dbReference type="ARBA" id="ARBA00022763"/>
    </source>
</evidence>
<dbReference type="EC" id="2.1.1.63" evidence="9"/>
<dbReference type="Pfam" id="PF01035">
    <property type="entry name" value="DNA_binding_1"/>
    <property type="match status" value="1"/>
</dbReference>
<dbReference type="PANTHER" id="PTHR10815:SF5">
    <property type="entry name" value="METHYLATED-DNA--PROTEIN-CYSTEINE METHYLTRANSFERASE"/>
    <property type="match status" value="1"/>
</dbReference>
<evidence type="ECO:0000256" key="4">
    <source>
        <dbReference type="ARBA" id="ARBA00022603"/>
    </source>
</evidence>
<dbReference type="SUPFAM" id="SSF46767">
    <property type="entry name" value="Methylated DNA-protein cysteine methyltransferase, C-terminal domain"/>
    <property type="match status" value="1"/>
</dbReference>
<dbReference type="NCBIfam" id="TIGR00589">
    <property type="entry name" value="ogt"/>
    <property type="match status" value="1"/>
</dbReference>
<comment type="function">
    <text evidence="9">Involved in the cellular defense against the biological effects of O6-methylguanine (O6-MeG) and O4-methylthymine (O4-MeT) in DNA. Repairs the methylated nucleobase in DNA by stoichiometrically transferring the methyl group to a cysteine residue in the enzyme. This is a suicide reaction: the enzyme is irreversibly inactivated.</text>
</comment>
<dbReference type="GO" id="GO:0003908">
    <property type="term" value="F:methylated-DNA-[protein]-cysteine S-methyltransferase activity"/>
    <property type="evidence" value="ECO:0007669"/>
    <property type="project" value="UniProtKB-UniRule"/>
</dbReference>
<proteinExistence type="inferred from homology"/>
<dbReference type="GO" id="GO:0032259">
    <property type="term" value="P:methylation"/>
    <property type="evidence" value="ECO:0007669"/>
    <property type="project" value="UniProtKB-KW"/>
</dbReference>
<evidence type="ECO:0000256" key="9">
    <source>
        <dbReference type="HAMAP-Rule" id="MF_00772"/>
    </source>
</evidence>
<dbReference type="InterPro" id="IPR036217">
    <property type="entry name" value="MethylDNA_cys_MeTrfase_DNAb"/>
</dbReference>
<evidence type="ECO:0000259" key="10">
    <source>
        <dbReference type="Pfam" id="PF01035"/>
    </source>
</evidence>
<dbReference type="FunFam" id="1.10.10.10:FF:000214">
    <property type="entry name" value="Methylated-DNA--protein-cysteine methyltransferase"/>
    <property type="match status" value="1"/>
</dbReference>
<dbReference type="InterPro" id="IPR008332">
    <property type="entry name" value="MethylG_MeTrfase_N"/>
</dbReference>
<comment type="catalytic activity">
    <reaction evidence="1 9">
        <text>a 4-O-methyl-thymidine in DNA + L-cysteinyl-[protein] = a thymidine in DNA + S-methyl-L-cysteinyl-[protein]</text>
        <dbReference type="Rhea" id="RHEA:53428"/>
        <dbReference type="Rhea" id="RHEA-COMP:10131"/>
        <dbReference type="Rhea" id="RHEA-COMP:10132"/>
        <dbReference type="Rhea" id="RHEA-COMP:13555"/>
        <dbReference type="Rhea" id="RHEA-COMP:13556"/>
        <dbReference type="ChEBI" id="CHEBI:29950"/>
        <dbReference type="ChEBI" id="CHEBI:82612"/>
        <dbReference type="ChEBI" id="CHEBI:137386"/>
        <dbReference type="ChEBI" id="CHEBI:137387"/>
        <dbReference type="EC" id="2.1.1.63"/>
    </reaction>
</comment>
<dbReference type="Gene3D" id="3.30.160.70">
    <property type="entry name" value="Methylated DNA-protein cysteine methyltransferase domain"/>
    <property type="match status" value="1"/>
</dbReference>
<feature type="domain" description="Methylguanine DNA methyltransferase ribonuclease-like" evidence="11">
    <location>
        <begin position="26"/>
        <end position="89"/>
    </location>
</feature>
<dbReference type="PROSITE" id="PS00374">
    <property type="entry name" value="MGMT"/>
    <property type="match status" value="1"/>
</dbReference>
<evidence type="ECO:0000256" key="5">
    <source>
        <dbReference type="ARBA" id="ARBA00022679"/>
    </source>
</evidence>
<protein>
    <recommendedName>
        <fullName evidence="9">Methylated-DNA--protein-cysteine methyltransferase</fullName>
        <ecNumber evidence="9">2.1.1.63</ecNumber>
    </recommendedName>
    <alternativeName>
        <fullName evidence="9">6-O-methylguanine-DNA methyltransferase</fullName>
        <shortName evidence="9">MGMT</shortName>
    </alternativeName>
    <alternativeName>
        <fullName evidence="9">O-6-methylguanine-DNA-alkyltransferase</fullName>
    </alternativeName>
</protein>
<sequence length="184" mass="20749">MNTSAHKSAIHRVEIDDDRIYFCDMPAPIGRLRLVADRHGLREVWFEKNRYPKAASSTWIQAREPLEFARRQLEEYFAGERQVFDLPLHPLGTPFQTQVWQELGRIPYGVTISYAELARRISQPLAVRAVGAANGRNPLPIVLPCHRVIGSNGSLTGFGGGLPTKQWLLSMEDRIARGDLFAAQ</sequence>
<dbReference type="InterPro" id="IPR001497">
    <property type="entry name" value="MethylDNA_cys_MeTrfase_AS"/>
</dbReference>
<dbReference type="HAMAP" id="MF_00772">
    <property type="entry name" value="OGT"/>
    <property type="match status" value="1"/>
</dbReference>
<comment type="miscellaneous">
    <text evidence="9">This enzyme catalyzes only one turnover and therefore is not strictly catalytic. According to one definition, an enzyme is a biocatalyst that acts repeatedly and over many reaction cycles.</text>
</comment>
<evidence type="ECO:0000313" key="12">
    <source>
        <dbReference type="EMBL" id="RDD83373.1"/>
    </source>
</evidence>
<dbReference type="InterPro" id="IPR036388">
    <property type="entry name" value="WH-like_DNA-bd_sf"/>
</dbReference>
<gene>
    <name evidence="12" type="ORF">DVJ77_01970</name>
</gene>
<feature type="active site" description="Nucleophile; methyl group acceptor" evidence="9">
    <location>
        <position position="145"/>
    </location>
</feature>
<dbReference type="SUPFAM" id="SSF53155">
    <property type="entry name" value="Methylated DNA-protein cysteine methyltransferase domain"/>
    <property type="match status" value="1"/>
</dbReference>
<evidence type="ECO:0000256" key="2">
    <source>
        <dbReference type="ARBA" id="ARBA00008711"/>
    </source>
</evidence>
<dbReference type="PANTHER" id="PTHR10815">
    <property type="entry name" value="METHYLATED-DNA--PROTEIN-CYSTEINE METHYLTRANSFERASE"/>
    <property type="match status" value="1"/>
</dbReference>
<comment type="caution">
    <text evidence="12">The sequence shown here is derived from an EMBL/GenBank/DDBJ whole genome shotgun (WGS) entry which is preliminary data.</text>
</comment>
<evidence type="ECO:0000256" key="3">
    <source>
        <dbReference type="ARBA" id="ARBA00022490"/>
    </source>
</evidence>
<dbReference type="EMBL" id="QQAH01000001">
    <property type="protein sequence ID" value="RDD83373.1"/>
    <property type="molecule type" value="Genomic_DNA"/>
</dbReference>
<dbReference type="AlphaFoldDB" id="A0A369UST3"/>
<dbReference type="Gene3D" id="1.10.10.10">
    <property type="entry name" value="Winged helix-like DNA-binding domain superfamily/Winged helix DNA-binding domain"/>
    <property type="match status" value="1"/>
</dbReference>
<keyword evidence="6 9" id="KW-0227">DNA damage</keyword>